<proteinExistence type="predicted"/>
<dbReference type="AlphaFoldDB" id="A0A2K3KC05"/>
<evidence type="ECO:0000313" key="2">
    <source>
        <dbReference type="Proteomes" id="UP000236291"/>
    </source>
</evidence>
<name>A0A2K3KC05_TRIPR</name>
<reference evidence="1 2" key="2">
    <citation type="journal article" date="2017" name="Front. Plant Sci.">
        <title>Gene Classification and Mining of Molecular Markers Useful in Red Clover (Trifolium pratense) Breeding.</title>
        <authorList>
            <person name="Istvanek J."/>
            <person name="Dluhosova J."/>
            <person name="Dluhos P."/>
            <person name="Patkova L."/>
            <person name="Nedelnik J."/>
            <person name="Repkova J."/>
        </authorList>
    </citation>
    <scope>NUCLEOTIDE SEQUENCE [LARGE SCALE GENOMIC DNA]</scope>
    <source>
        <strain evidence="2">cv. Tatra</strain>
        <tissue evidence="1">Young leaves</tissue>
    </source>
</reference>
<comment type="caution">
    <text evidence="1">The sequence shown here is derived from an EMBL/GenBank/DDBJ whole genome shotgun (WGS) entry which is preliminary data.</text>
</comment>
<protein>
    <submittedName>
        <fullName evidence="1">Uncharacterized protein</fullName>
    </submittedName>
</protein>
<gene>
    <name evidence="1" type="ORF">L195_g061793</name>
</gene>
<accession>A0A2K3KC05</accession>
<reference evidence="1 2" key="1">
    <citation type="journal article" date="2014" name="Am. J. Bot.">
        <title>Genome assembly and annotation for red clover (Trifolium pratense; Fabaceae).</title>
        <authorList>
            <person name="Istvanek J."/>
            <person name="Jaros M."/>
            <person name="Krenek A."/>
            <person name="Repkova J."/>
        </authorList>
    </citation>
    <scope>NUCLEOTIDE SEQUENCE [LARGE SCALE GENOMIC DNA]</scope>
    <source>
        <strain evidence="2">cv. Tatra</strain>
        <tissue evidence="1">Young leaves</tissue>
    </source>
</reference>
<dbReference type="EMBL" id="ASHM01158610">
    <property type="protein sequence ID" value="PNX63779.1"/>
    <property type="molecule type" value="Genomic_DNA"/>
</dbReference>
<organism evidence="1 2">
    <name type="scientific">Trifolium pratense</name>
    <name type="common">Red clover</name>
    <dbReference type="NCBI Taxonomy" id="57577"/>
    <lineage>
        <taxon>Eukaryota</taxon>
        <taxon>Viridiplantae</taxon>
        <taxon>Streptophyta</taxon>
        <taxon>Embryophyta</taxon>
        <taxon>Tracheophyta</taxon>
        <taxon>Spermatophyta</taxon>
        <taxon>Magnoliopsida</taxon>
        <taxon>eudicotyledons</taxon>
        <taxon>Gunneridae</taxon>
        <taxon>Pentapetalae</taxon>
        <taxon>rosids</taxon>
        <taxon>fabids</taxon>
        <taxon>Fabales</taxon>
        <taxon>Fabaceae</taxon>
        <taxon>Papilionoideae</taxon>
        <taxon>50 kb inversion clade</taxon>
        <taxon>NPAAA clade</taxon>
        <taxon>Hologalegina</taxon>
        <taxon>IRL clade</taxon>
        <taxon>Trifolieae</taxon>
        <taxon>Trifolium</taxon>
    </lineage>
</organism>
<dbReference type="Proteomes" id="UP000236291">
    <property type="component" value="Unassembled WGS sequence"/>
</dbReference>
<sequence length="52" mass="5648">MEAAMDLKLLCSCEKLLCDGSCDGSGDGFEAAMLGFVKRESEKVSVFVIERK</sequence>
<evidence type="ECO:0000313" key="1">
    <source>
        <dbReference type="EMBL" id="PNX63779.1"/>
    </source>
</evidence>